<dbReference type="Proteomes" id="UP000250561">
    <property type="component" value="Unassembled WGS sequence"/>
</dbReference>
<gene>
    <name evidence="1" type="ORF">NCTC11126_05008</name>
</gene>
<protein>
    <submittedName>
        <fullName evidence="1">Uncharacterized protein</fullName>
    </submittedName>
</protein>
<reference evidence="1 2" key="1">
    <citation type="submission" date="2018-06" db="EMBL/GenBank/DDBJ databases">
        <authorList>
            <consortium name="Pathogen Informatics"/>
            <person name="Doyle S."/>
        </authorList>
    </citation>
    <scope>NUCLEOTIDE SEQUENCE [LARGE SCALE GENOMIC DNA]</scope>
    <source>
        <strain evidence="1 2">NCTC11126</strain>
    </source>
</reference>
<dbReference type="AlphaFoldDB" id="A0A2X1M592"/>
<accession>A0A2X1M592</accession>
<evidence type="ECO:0000313" key="2">
    <source>
        <dbReference type="Proteomes" id="UP000250561"/>
    </source>
</evidence>
<proteinExistence type="predicted"/>
<sequence length="158" mass="17007">MINNRTGDTHRNAAQRQIAFTFHAGDGQTGAGKAQQFFFNIGRNRCVIGILNVMTVNGECRDAFLAVSCQSRCQVNSAGTFSAVKAPNGFRAGWIHVDGFTAIAPARRYRNGEAYILTAEFFFASSGFSHTRDTGIGNDTLDGSSAGMAQFSRSAVRP</sequence>
<name>A0A2X1M592_ECOLX</name>
<evidence type="ECO:0000313" key="1">
    <source>
        <dbReference type="EMBL" id="SPW56205.1"/>
    </source>
</evidence>
<dbReference type="EMBL" id="UARS01000011">
    <property type="protein sequence ID" value="SPW56205.1"/>
    <property type="molecule type" value="Genomic_DNA"/>
</dbReference>
<organism evidence="1 2">
    <name type="scientific">Escherichia coli</name>
    <dbReference type="NCBI Taxonomy" id="562"/>
    <lineage>
        <taxon>Bacteria</taxon>
        <taxon>Pseudomonadati</taxon>
        <taxon>Pseudomonadota</taxon>
        <taxon>Gammaproteobacteria</taxon>
        <taxon>Enterobacterales</taxon>
        <taxon>Enterobacteriaceae</taxon>
        <taxon>Escherichia</taxon>
    </lineage>
</organism>